<sequence>MLPRIWWERGIMLDKWAQKPVSSEERSPTNLYGHRSQNTLLKSYFRIRPRYHDSGRTA</sequence>
<name>A0A6V7H522_9HYME</name>
<organism evidence="1 2">
    <name type="scientific">Heterotrigona itama</name>
    <dbReference type="NCBI Taxonomy" id="395501"/>
    <lineage>
        <taxon>Eukaryota</taxon>
        <taxon>Metazoa</taxon>
        <taxon>Ecdysozoa</taxon>
        <taxon>Arthropoda</taxon>
        <taxon>Hexapoda</taxon>
        <taxon>Insecta</taxon>
        <taxon>Pterygota</taxon>
        <taxon>Neoptera</taxon>
        <taxon>Endopterygota</taxon>
        <taxon>Hymenoptera</taxon>
        <taxon>Apocrita</taxon>
        <taxon>Aculeata</taxon>
        <taxon>Apoidea</taxon>
        <taxon>Anthophila</taxon>
        <taxon>Apidae</taxon>
        <taxon>Heterotrigona</taxon>
    </lineage>
</organism>
<feature type="non-terminal residue" evidence="1">
    <location>
        <position position="58"/>
    </location>
</feature>
<evidence type="ECO:0000313" key="2">
    <source>
        <dbReference type="Proteomes" id="UP000752696"/>
    </source>
</evidence>
<evidence type="ECO:0000313" key="1">
    <source>
        <dbReference type="EMBL" id="CAD1473450.1"/>
    </source>
</evidence>
<comment type="caution">
    <text evidence="1">The sequence shown here is derived from an EMBL/GenBank/DDBJ whole genome shotgun (WGS) entry which is preliminary data.</text>
</comment>
<dbReference type="EMBL" id="CAJDYZ010006504">
    <property type="protein sequence ID" value="CAD1473450.1"/>
    <property type="molecule type" value="Genomic_DNA"/>
</dbReference>
<keyword evidence="2" id="KW-1185">Reference proteome</keyword>
<gene>
    <name evidence="1" type="ORF">MHI_LOCUS378090</name>
</gene>
<proteinExistence type="predicted"/>
<dbReference type="AlphaFoldDB" id="A0A6V7H522"/>
<reference evidence="1" key="1">
    <citation type="submission" date="2020-07" db="EMBL/GenBank/DDBJ databases">
        <authorList>
            <person name="Nazaruddin N."/>
        </authorList>
    </citation>
    <scope>NUCLEOTIDE SEQUENCE</scope>
</reference>
<accession>A0A6V7H522</accession>
<dbReference type="Proteomes" id="UP000752696">
    <property type="component" value="Unassembled WGS sequence"/>
</dbReference>
<protein>
    <submittedName>
        <fullName evidence="1">Uncharacterized protein</fullName>
    </submittedName>
</protein>